<name>A0ABU6TP61_9FABA</name>
<keyword evidence="1" id="KW-0862">Zinc</keyword>
<comment type="caution">
    <text evidence="3">The sequence shown here is derived from an EMBL/GenBank/DDBJ whole genome shotgun (WGS) entry which is preliminary data.</text>
</comment>
<dbReference type="Pfam" id="PF04434">
    <property type="entry name" value="SWIM"/>
    <property type="match status" value="1"/>
</dbReference>
<gene>
    <name evidence="3" type="ORF">PIB30_073908</name>
</gene>
<evidence type="ECO:0000313" key="4">
    <source>
        <dbReference type="Proteomes" id="UP001341840"/>
    </source>
</evidence>
<evidence type="ECO:0000256" key="1">
    <source>
        <dbReference type="PROSITE-ProRule" id="PRU00325"/>
    </source>
</evidence>
<evidence type="ECO:0000259" key="2">
    <source>
        <dbReference type="PROSITE" id="PS50966"/>
    </source>
</evidence>
<sequence length="138" mass="15105">MPSAFNCGGAKPGSVFSMEACPPKALRWRRRDTQKHLLPSVTKLEGAPSPRLFTVNLETRSCNCGLFQALHFPCSHPNKCGDRVPSSFATLGKRRFCVSRLLQRDALGEHASMLETLPGLAPPQLKALGVLAHPSQLW</sequence>
<evidence type="ECO:0000313" key="3">
    <source>
        <dbReference type="EMBL" id="MED6150600.1"/>
    </source>
</evidence>
<reference evidence="3 4" key="1">
    <citation type="journal article" date="2023" name="Plants (Basel)">
        <title>Bridging the Gap: Combining Genomics and Transcriptomics Approaches to Understand Stylosanthes scabra, an Orphan Legume from the Brazilian Caatinga.</title>
        <authorList>
            <person name="Ferreira-Neto J.R.C."/>
            <person name="da Silva M.D."/>
            <person name="Binneck E."/>
            <person name="de Melo N.F."/>
            <person name="da Silva R.H."/>
            <person name="de Melo A.L.T.M."/>
            <person name="Pandolfi V."/>
            <person name="Bustamante F.O."/>
            <person name="Brasileiro-Vidal A.C."/>
            <person name="Benko-Iseppon A.M."/>
        </authorList>
    </citation>
    <scope>NUCLEOTIDE SEQUENCE [LARGE SCALE GENOMIC DNA]</scope>
    <source>
        <tissue evidence="3">Leaves</tissue>
    </source>
</reference>
<proteinExistence type="predicted"/>
<dbReference type="InterPro" id="IPR007527">
    <property type="entry name" value="Znf_SWIM"/>
</dbReference>
<organism evidence="3 4">
    <name type="scientific">Stylosanthes scabra</name>
    <dbReference type="NCBI Taxonomy" id="79078"/>
    <lineage>
        <taxon>Eukaryota</taxon>
        <taxon>Viridiplantae</taxon>
        <taxon>Streptophyta</taxon>
        <taxon>Embryophyta</taxon>
        <taxon>Tracheophyta</taxon>
        <taxon>Spermatophyta</taxon>
        <taxon>Magnoliopsida</taxon>
        <taxon>eudicotyledons</taxon>
        <taxon>Gunneridae</taxon>
        <taxon>Pentapetalae</taxon>
        <taxon>rosids</taxon>
        <taxon>fabids</taxon>
        <taxon>Fabales</taxon>
        <taxon>Fabaceae</taxon>
        <taxon>Papilionoideae</taxon>
        <taxon>50 kb inversion clade</taxon>
        <taxon>dalbergioids sensu lato</taxon>
        <taxon>Dalbergieae</taxon>
        <taxon>Pterocarpus clade</taxon>
        <taxon>Stylosanthes</taxon>
    </lineage>
</organism>
<keyword evidence="4" id="KW-1185">Reference proteome</keyword>
<accession>A0ABU6TP61</accession>
<keyword evidence="1" id="KW-0863">Zinc-finger</keyword>
<dbReference type="Proteomes" id="UP001341840">
    <property type="component" value="Unassembled WGS sequence"/>
</dbReference>
<dbReference type="EMBL" id="JASCZI010091527">
    <property type="protein sequence ID" value="MED6150600.1"/>
    <property type="molecule type" value="Genomic_DNA"/>
</dbReference>
<dbReference type="PROSITE" id="PS50966">
    <property type="entry name" value="ZF_SWIM"/>
    <property type="match status" value="1"/>
</dbReference>
<keyword evidence="1" id="KW-0479">Metal-binding</keyword>
<feature type="domain" description="SWIM-type" evidence="2">
    <location>
        <begin position="53"/>
        <end position="76"/>
    </location>
</feature>
<protein>
    <recommendedName>
        <fullName evidence="2">SWIM-type domain-containing protein</fullName>
    </recommendedName>
</protein>